<proteinExistence type="predicted"/>
<gene>
    <name evidence="3" type="ORF">NW755_014786</name>
</gene>
<evidence type="ECO:0000313" key="3">
    <source>
        <dbReference type="EMBL" id="KAJ4175735.1"/>
    </source>
</evidence>
<feature type="region of interest" description="Disordered" evidence="1">
    <location>
        <begin position="115"/>
        <end position="144"/>
    </location>
</feature>
<evidence type="ECO:0000256" key="1">
    <source>
        <dbReference type="SAM" id="MobiDB-lite"/>
    </source>
</evidence>
<feature type="domain" description="DUF6570" evidence="2">
    <location>
        <begin position="13"/>
        <end position="95"/>
    </location>
</feature>
<organism evidence="3 4">
    <name type="scientific">Fusarium falciforme</name>
    <dbReference type="NCBI Taxonomy" id="195108"/>
    <lineage>
        <taxon>Eukaryota</taxon>
        <taxon>Fungi</taxon>
        <taxon>Dikarya</taxon>
        <taxon>Ascomycota</taxon>
        <taxon>Pezizomycotina</taxon>
        <taxon>Sordariomycetes</taxon>
        <taxon>Hypocreomycetidae</taxon>
        <taxon>Hypocreales</taxon>
        <taxon>Nectriaceae</taxon>
        <taxon>Fusarium</taxon>
        <taxon>Fusarium solani species complex</taxon>
    </lineage>
</organism>
<dbReference type="OrthoDB" id="4847173at2759"/>
<evidence type="ECO:0000313" key="4">
    <source>
        <dbReference type="Proteomes" id="UP001152087"/>
    </source>
</evidence>
<accession>A0A9W8QQ50</accession>
<feature type="compositionally biased region" description="Basic and acidic residues" evidence="1">
    <location>
        <begin position="133"/>
        <end position="142"/>
    </location>
</feature>
<protein>
    <recommendedName>
        <fullName evidence="2">DUF6570 domain-containing protein</fullName>
    </recommendedName>
</protein>
<evidence type="ECO:0000259" key="2">
    <source>
        <dbReference type="Pfam" id="PF20209"/>
    </source>
</evidence>
<sequence>MDNKTPSGLSYRKDVKGHIVVFPNKVKDLVATVLPHPLLETIENIHASWSGSSKPGPADVGHLLHVRKARVRCALSWLQRNNPLYKHVTINDGEIDGWQYADCCNVPILIMDSMQREEPSAAEKTQTDQIVPDTDRGSEENRSTSIEELLNSVHGHSTDDPCCTEDTLLTEQHLVEWGQGLIRDNEGSSWFASLSWVWPRIMT</sequence>
<reference evidence="3" key="1">
    <citation type="submission" date="2022-09" db="EMBL/GenBank/DDBJ databases">
        <title>Fusarium specimens isolated from Avocado Roots.</title>
        <authorList>
            <person name="Stajich J."/>
            <person name="Roper C."/>
            <person name="Heimlech-Rivalta G."/>
        </authorList>
    </citation>
    <scope>NUCLEOTIDE SEQUENCE</scope>
    <source>
        <strain evidence="3">A02</strain>
    </source>
</reference>
<dbReference type="AlphaFoldDB" id="A0A9W8QQ50"/>
<dbReference type="Proteomes" id="UP001152087">
    <property type="component" value="Unassembled WGS sequence"/>
</dbReference>
<comment type="caution">
    <text evidence="3">The sequence shown here is derived from an EMBL/GenBank/DDBJ whole genome shotgun (WGS) entry which is preliminary data.</text>
</comment>
<name>A0A9W8QQ50_9HYPO</name>
<dbReference type="InterPro" id="IPR046700">
    <property type="entry name" value="DUF6570"/>
</dbReference>
<keyword evidence="4" id="KW-1185">Reference proteome</keyword>
<dbReference type="Pfam" id="PF20209">
    <property type="entry name" value="DUF6570"/>
    <property type="match status" value="1"/>
</dbReference>
<dbReference type="EMBL" id="JAOQAV010000347">
    <property type="protein sequence ID" value="KAJ4175735.1"/>
    <property type="molecule type" value="Genomic_DNA"/>
</dbReference>